<dbReference type="AlphaFoldDB" id="A0A5J9UAJ7"/>
<protein>
    <submittedName>
        <fullName evidence="1">Uncharacterized protein</fullName>
    </submittedName>
</protein>
<reference evidence="1 2" key="1">
    <citation type="journal article" date="2019" name="Sci. Rep.">
        <title>A high-quality genome of Eragrostis curvula grass provides insights into Poaceae evolution and supports new strategies to enhance forage quality.</title>
        <authorList>
            <person name="Carballo J."/>
            <person name="Santos B.A.C.M."/>
            <person name="Zappacosta D."/>
            <person name="Garbus I."/>
            <person name="Selva J.P."/>
            <person name="Gallo C.A."/>
            <person name="Diaz A."/>
            <person name="Albertini E."/>
            <person name="Caccamo M."/>
            <person name="Echenique V."/>
        </authorList>
    </citation>
    <scope>NUCLEOTIDE SEQUENCE [LARGE SCALE GENOMIC DNA]</scope>
    <source>
        <strain evidence="2">cv. Victoria</strain>
        <tissue evidence="1">Leaf</tissue>
    </source>
</reference>
<dbReference type="EMBL" id="RWGY01000029">
    <property type="protein sequence ID" value="TVU20665.1"/>
    <property type="molecule type" value="Genomic_DNA"/>
</dbReference>
<sequence>MEQQCSPRVDILPQEYMDQLSKLQWSMKFYLPQSDYICIYDDWSLNEHR</sequence>
<name>A0A5J9UAJ7_9POAL</name>
<dbReference type="Proteomes" id="UP000324897">
    <property type="component" value="Chromosome 7"/>
</dbReference>
<organism evidence="1 2">
    <name type="scientific">Eragrostis curvula</name>
    <name type="common">weeping love grass</name>
    <dbReference type="NCBI Taxonomy" id="38414"/>
    <lineage>
        <taxon>Eukaryota</taxon>
        <taxon>Viridiplantae</taxon>
        <taxon>Streptophyta</taxon>
        <taxon>Embryophyta</taxon>
        <taxon>Tracheophyta</taxon>
        <taxon>Spermatophyta</taxon>
        <taxon>Magnoliopsida</taxon>
        <taxon>Liliopsida</taxon>
        <taxon>Poales</taxon>
        <taxon>Poaceae</taxon>
        <taxon>PACMAD clade</taxon>
        <taxon>Chloridoideae</taxon>
        <taxon>Eragrostideae</taxon>
        <taxon>Eragrostidinae</taxon>
        <taxon>Eragrostis</taxon>
    </lineage>
</organism>
<keyword evidence="2" id="KW-1185">Reference proteome</keyword>
<gene>
    <name evidence="1" type="ORF">EJB05_36883</name>
</gene>
<feature type="non-terminal residue" evidence="1">
    <location>
        <position position="49"/>
    </location>
</feature>
<dbReference type="Gramene" id="TVU20665">
    <property type="protein sequence ID" value="TVU20665"/>
    <property type="gene ID" value="EJB05_36883"/>
</dbReference>
<comment type="caution">
    <text evidence="1">The sequence shown here is derived from an EMBL/GenBank/DDBJ whole genome shotgun (WGS) entry which is preliminary data.</text>
</comment>
<accession>A0A5J9UAJ7</accession>
<proteinExistence type="predicted"/>
<evidence type="ECO:0000313" key="1">
    <source>
        <dbReference type="EMBL" id="TVU20665.1"/>
    </source>
</evidence>
<evidence type="ECO:0000313" key="2">
    <source>
        <dbReference type="Proteomes" id="UP000324897"/>
    </source>
</evidence>